<organism evidence="2 3">
    <name type="scientific">Sphingomonas aliaeris</name>
    <dbReference type="NCBI Taxonomy" id="2759526"/>
    <lineage>
        <taxon>Bacteria</taxon>
        <taxon>Pseudomonadati</taxon>
        <taxon>Pseudomonadota</taxon>
        <taxon>Alphaproteobacteria</taxon>
        <taxon>Sphingomonadales</taxon>
        <taxon>Sphingomonadaceae</taxon>
        <taxon>Sphingomonas</taxon>
    </lineage>
</organism>
<evidence type="ECO:0000256" key="1">
    <source>
        <dbReference type="SAM" id="Phobius"/>
    </source>
</evidence>
<keyword evidence="1" id="KW-0472">Membrane</keyword>
<dbReference type="Pfam" id="PF14559">
    <property type="entry name" value="TPR_19"/>
    <property type="match status" value="1"/>
</dbReference>
<dbReference type="KEGG" id="sari:H5J25_02455"/>
<dbReference type="RefSeq" id="WP_202094422.1">
    <property type="nucleotide sequence ID" value="NZ_CP061035.1"/>
</dbReference>
<dbReference type="InterPro" id="IPR011990">
    <property type="entry name" value="TPR-like_helical_dom_sf"/>
</dbReference>
<reference evidence="3" key="1">
    <citation type="submission" date="2020-09" db="EMBL/GenBank/DDBJ databases">
        <title>Sphingomonas sp., a new species isolated from pork steak.</title>
        <authorList>
            <person name="Heidler von Heilborn D."/>
        </authorList>
    </citation>
    <scope>NUCLEOTIDE SEQUENCE [LARGE SCALE GENOMIC DNA]</scope>
</reference>
<dbReference type="EMBL" id="CP061035">
    <property type="protein sequence ID" value="QQV77679.1"/>
    <property type="molecule type" value="Genomic_DNA"/>
</dbReference>
<feature type="transmembrane region" description="Helical" evidence="1">
    <location>
        <begin position="26"/>
        <end position="45"/>
    </location>
</feature>
<keyword evidence="1" id="KW-0812">Transmembrane</keyword>
<dbReference type="AlphaFoldDB" id="A0A974S4P7"/>
<keyword evidence="3" id="KW-1185">Reference proteome</keyword>
<dbReference type="SUPFAM" id="SSF48452">
    <property type="entry name" value="TPR-like"/>
    <property type="match status" value="1"/>
</dbReference>
<dbReference type="Proteomes" id="UP000595894">
    <property type="component" value="Chromosome"/>
</dbReference>
<protein>
    <submittedName>
        <fullName evidence="2">Cytochrome C biogenesis protein</fullName>
    </submittedName>
</protein>
<name>A0A974S4P7_9SPHN</name>
<accession>A0A974S4P7</accession>
<gene>
    <name evidence="2" type="ORF">H5J25_02455</name>
</gene>
<keyword evidence="1" id="KW-1133">Transmembrane helix</keyword>
<sequence length="210" mass="22130">MNGWLILIALTAAVGAALWRFGRFPQGSVELLAAALLLAVGGYAWQGSPGLTGRPPPPRADTLRPASDFAMLRDALFGGATEDERTLAAADALQTRGQDLEAIQMLRSALAGRSDSVELWVGLGNALVVHGDGMVTPAAALAFGRAAQLSPRHPAPPFFLGLAYAKSGQLAQARTLWARLLAQTPMDAPWRADVALRLRAIDDALSGRPM</sequence>
<dbReference type="Gene3D" id="1.25.40.10">
    <property type="entry name" value="Tetratricopeptide repeat domain"/>
    <property type="match status" value="1"/>
</dbReference>
<proteinExistence type="predicted"/>
<evidence type="ECO:0000313" key="2">
    <source>
        <dbReference type="EMBL" id="QQV77679.1"/>
    </source>
</evidence>
<evidence type="ECO:0000313" key="3">
    <source>
        <dbReference type="Proteomes" id="UP000595894"/>
    </source>
</evidence>